<dbReference type="Proteomes" id="UP000607435">
    <property type="component" value="Unassembled WGS sequence"/>
</dbReference>
<feature type="transmembrane region" description="Helical" evidence="1">
    <location>
        <begin position="124"/>
        <end position="143"/>
    </location>
</feature>
<dbReference type="EMBL" id="JACOME010000001">
    <property type="protein sequence ID" value="MBC3845771.1"/>
    <property type="molecule type" value="Genomic_DNA"/>
</dbReference>
<keyword evidence="1" id="KW-0472">Membrane</keyword>
<feature type="transmembrane region" description="Helical" evidence="1">
    <location>
        <begin position="37"/>
        <end position="55"/>
    </location>
</feature>
<accession>A0ABR6XZ55</accession>
<gene>
    <name evidence="2" type="ORF">H6H04_05235</name>
</gene>
<keyword evidence="1" id="KW-0812">Transmembrane</keyword>
<dbReference type="RefSeq" id="WP_186844867.1">
    <property type="nucleotide sequence ID" value="NZ_JACOME010000001.1"/>
</dbReference>
<protein>
    <submittedName>
        <fullName evidence="2">Uncharacterized protein</fullName>
    </submittedName>
</protein>
<keyword evidence="1" id="KW-1133">Transmembrane helix</keyword>
<organism evidence="2 3">
    <name type="scientific">Winogradskyella echinorum</name>
    <dbReference type="NCBI Taxonomy" id="538189"/>
    <lineage>
        <taxon>Bacteria</taxon>
        <taxon>Pseudomonadati</taxon>
        <taxon>Bacteroidota</taxon>
        <taxon>Flavobacteriia</taxon>
        <taxon>Flavobacteriales</taxon>
        <taxon>Flavobacteriaceae</taxon>
        <taxon>Winogradskyella</taxon>
    </lineage>
</organism>
<proteinExistence type="predicted"/>
<reference evidence="2 3" key="1">
    <citation type="submission" date="2020-08" db="EMBL/GenBank/DDBJ databases">
        <title>Winogradskyella ouciana sp. nov., isolated from the hadal seawater of the Mariana Trench.</title>
        <authorList>
            <person name="He X."/>
        </authorList>
    </citation>
    <scope>NUCLEOTIDE SEQUENCE [LARGE SCALE GENOMIC DNA]</scope>
    <source>
        <strain evidence="2 3">KCTC 22026</strain>
    </source>
</reference>
<name>A0ABR6XZ55_9FLAO</name>
<keyword evidence="3" id="KW-1185">Reference proteome</keyword>
<sequence>MKDHQIKILTLPIRVALVILLFGALFKVMHWPYATELMFNGGILLGVLYTIRFMYKTNKKQLDYVKLAFVLHWLFNYLVQSFHLFNLPLVLEICPLILFLWWFINEGLTYFKNRKFKIKGFVRVIYYVLIGMTSFALFFGLLFKIQHWPYGSELFVFGIVLLNTILIVDYFLFKRA</sequence>
<comment type="caution">
    <text evidence="2">The sequence shown here is derived from an EMBL/GenBank/DDBJ whole genome shotgun (WGS) entry which is preliminary data.</text>
</comment>
<feature type="transmembrane region" description="Helical" evidence="1">
    <location>
        <begin position="155"/>
        <end position="173"/>
    </location>
</feature>
<evidence type="ECO:0000313" key="3">
    <source>
        <dbReference type="Proteomes" id="UP000607435"/>
    </source>
</evidence>
<evidence type="ECO:0000256" key="1">
    <source>
        <dbReference type="SAM" id="Phobius"/>
    </source>
</evidence>
<feature type="transmembrane region" description="Helical" evidence="1">
    <location>
        <begin position="85"/>
        <end position="104"/>
    </location>
</feature>
<evidence type="ECO:0000313" key="2">
    <source>
        <dbReference type="EMBL" id="MBC3845771.1"/>
    </source>
</evidence>
<feature type="transmembrane region" description="Helical" evidence="1">
    <location>
        <begin position="12"/>
        <end position="31"/>
    </location>
</feature>